<reference evidence="1" key="1">
    <citation type="journal article" date="2017" name="Proc. Natl. Acad. Sci. U.S.A.">
        <title>Comparative genomics uncovers the prolific and distinctive metabolic potential of the cyanobacterial genus Moorea.</title>
        <authorList>
            <person name="Leao T."/>
            <person name="Castelao G."/>
            <person name="Korobeynikov A."/>
            <person name="Monroe E.A."/>
            <person name="Podell S."/>
            <person name="Glukhov E."/>
            <person name="Allen E.E."/>
            <person name="Gerwick W.H."/>
            <person name="Gerwick L."/>
        </authorList>
    </citation>
    <scope>NUCLEOTIDE SEQUENCE</scope>
    <source>
        <strain evidence="1">JHB</strain>
    </source>
</reference>
<evidence type="ECO:0000313" key="1">
    <source>
        <dbReference type="EMBL" id="WAN69227.1"/>
    </source>
</evidence>
<dbReference type="AlphaFoldDB" id="A0A9Q9STB9"/>
<dbReference type="EMBL" id="CP017708">
    <property type="protein sequence ID" value="WAN69227.1"/>
    <property type="molecule type" value="Genomic_DNA"/>
</dbReference>
<gene>
    <name evidence="1" type="ORF">BJP36_43495</name>
</gene>
<accession>A0A9Q9STB9</accession>
<dbReference type="Proteomes" id="UP000176944">
    <property type="component" value="Chromosome"/>
</dbReference>
<reference evidence="1" key="2">
    <citation type="submission" date="2022-10" db="EMBL/GenBank/DDBJ databases">
        <authorList>
            <person name="Ngo T.-E."/>
        </authorList>
    </citation>
    <scope>NUCLEOTIDE SEQUENCE</scope>
    <source>
        <strain evidence="1">JHB</strain>
    </source>
</reference>
<protein>
    <submittedName>
        <fullName evidence="1">Uncharacterized protein</fullName>
    </submittedName>
</protein>
<organism evidence="1">
    <name type="scientific">Moorena producens (strain JHB)</name>
    <dbReference type="NCBI Taxonomy" id="1454205"/>
    <lineage>
        <taxon>Bacteria</taxon>
        <taxon>Bacillati</taxon>
        <taxon>Cyanobacteriota</taxon>
        <taxon>Cyanophyceae</taxon>
        <taxon>Coleofasciculales</taxon>
        <taxon>Coleofasciculaceae</taxon>
        <taxon>Moorena</taxon>
    </lineage>
</organism>
<name>A0A9Q9STB9_MOOP1</name>
<sequence>MAYIIEFGQELVNQTLTDFFGKQSAVSGQRSAVSGQWSALFKSLAVLFKS</sequence>
<proteinExistence type="predicted"/>